<keyword evidence="2" id="KW-1185">Reference proteome</keyword>
<protein>
    <recommendedName>
        <fullName evidence="3">HTH CENPB-type domain-containing protein</fullName>
    </recommendedName>
</protein>
<sequence length="164" mass="18479">MALVRLCRTEGNSGRRGKLHATSDPTYESRINAAIQGLANGLYKTLAAAARDQNVSCQTLSDRHQGTHQSRAEAQAKMQILTPTQEEVLVDWCKMASSSATPLHPSRLCAHVKALTGRLPSRNWHHYFLCHHNSLFITRPHGLDPKCAQNFNRETISEFFEMRR</sequence>
<dbReference type="AlphaFoldDB" id="A0A0D0CJR8"/>
<name>A0A0D0CJR8_9AGAM</name>
<dbReference type="EMBL" id="KN828124">
    <property type="protein sequence ID" value="KIK75418.1"/>
    <property type="molecule type" value="Genomic_DNA"/>
</dbReference>
<evidence type="ECO:0000313" key="1">
    <source>
        <dbReference type="EMBL" id="KIK75418.1"/>
    </source>
</evidence>
<reference evidence="2" key="2">
    <citation type="submission" date="2015-01" db="EMBL/GenBank/DDBJ databases">
        <title>Evolutionary Origins and Diversification of the Mycorrhizal Mutualists.</title>
        <authorList>
            <consortium name="DOE Joint Genome Institute"/>
            <consortium name="Mycorrhizal Genomics Consortium"/>
            <person name="Kohler A."/>
            <person name="Kuo A."/>
            <person name="Nagy L.G."/>
            <person name="Floudas D."/>
            <person name="Copeland A."/>
            <person name="Barry K.W."/>
            <person name="Cichocki N."/>
            <person name="Veneault-Fourrey C."/>
            <person name="LaButti K."/>
            <person name="Lindquist E.A."/>
            <person name="Lipzen A."/>
            <person name="Lundell T."/>
            <person name="Morin E."/>
            <person name="Murat C."/>
            <person name="Riley R."/>
            <person name="Ohm R."/>
            <person name="Sun H."/>
            <person name="Tunlid A."/>
            <person name="Henrissat B."/>
            <person name="Grigoriev I.V."/>
            <person name="Hibbett D.S."/>
            <person name="Martin F."/>
        </authorList>
    </citation>
    <scope>NUCLEOTIDE SEQUENCE [LARGE SCALE GENOMIC DNA]</scope>
    <source>
        <strain evidence="2">Ve08.2h10</strain>
    </source>
</reference>
<dbReference type="Proteomes" id="UP000054538">
    <property type="component" value="Unassembled WGS sequence"/>
</dbReference>
<reference evidence="1 2" key="1">
    <citation type="submission" date="2014-04" db="EMBL/GenBank/DDBJ databases">
        <authorList>
            <consortium name="DOE Joint Genome Institute"/>
            <person name="Kuo A."/>
            <person name="Kohler A."/>
            <person name="Jargeat P."/>
            <person name="Nagy L.G."/>
            <person name="Floudas D."/>
            <person name="Copeland A."/>
            <person name="Barry K.W."/>
            <person name="Cichocki N."/>
            <person name="Veneault-Fourrey C."/>
            <person name="LaButti K."/>
            <person name="Lindquist E.A."/>
            <person name="Lipzen A."/>
            <person name="Lundell T."/>
            <person name="Morin E."/>
            <person name="Murat C."/>
            <person name="Sun H."/>
            <person name="Tunlid A."/>
            <person name="Henrissat B."/>
            <person name="Grigoriev I.V."/>
            <person name="Hibbett D.S."/>
            <person name="Martin F."/>
            <person name="Nordberg H.P."/>
            <person name="Cantor M.N."/>
            <person name="Hua S.X."/>
        </authorList>
    </citation>
    <scope>NUCLEOTIDE SEQUENCE [LARGE SCALE GENOMIC DNA]</scope>
    <source>
        <strain evidence="1 2">Ve08.2h10</strain>
    </source>
</reference>
<gene>
    <name evidence="1" type="ORF">PAXRUDRAFT_835684</name>
</gene>
<organism evidence="1 2">
    <name type="scientific">Paxillus rubicundulus Ve08.2h10</name>
    <dbReference type="NCBI Taxonomy" id="930991"/>
    <lineage>
        <taxon>Eukaryota</taxon>
        <taxon>Fungi</taxon>
        <taxon>Dikarya</taxon>
        <taxon>Basidiomycota</taxon>
        <taxon>Agaricomycotina</taxon>
        <taxon>Agaricomycetes</taxon>
        <taxon>Agaricomycetidae</taxon>
        <taxon>Boletales</taxon>
        <taxon>Paxilineae</taxon>
        <taxon>Paxillaceae</taxon>
        <taxon>Paxillus</taxon>
    </lineage>
</organism>
<evidence type="ECO:0000313" key="2">
    <source>
        <dbReference type="Proteomes" id="UP000054538"/>
    </source>
</evidence>
<dbReference type="OrthoDB" id="2679067at2759"/>
<dbReference type="InParanoid" id="A0A0D0CJR8"/>
<dbReference type="HOGENOM" id="CLU_131646_0_0_1"/>
<accession>A0A0D0CJR8</accession>
<proteinExistence type="predicted"/>
<evidence type="ECO:0008006" key="3">
    <source>
        <dbReference type="Google" id="ProtNLM"/>
    </source>
</evidence>